<gene>
    <name evidence="14" type="ORF">AKO1_014062</name>
</gene>
<evidence type="ECO:0000256" key="8">
    <source>
        <dbReference type="ARBA" id="ARBA00022824"/>
    </source>
</evidence>
<dbReference type="GO" id="GO:0005789">
    <property type="term" value="C:endoplasmic reticulum membrane"/>
    <property type="evidence" value="ECO:0007669"/>
    <property type="project" value="UniProtKB-SubCell"/>
</dbReference>
<protein>
    <recommendedName>
        <fullName evidence="5">ditrans,polycis-polyprenyl diphosphate synthase [(2E,6E)-farnesyldiphosphate specific]</fullName>
        <ecNumber evidence="5">2.5.1.87</ecNumber>
    </recommendedName>
</protein>
<evidence type="ECO:0000256" key="1">
    <source>
        <dbReference type="ARBA" id="ARBA00001946"/>
    </source>
</evidence>
<comment type="caution">
    <text evidence="14">The sequence shown here is derived from an EMBL/GenBank/DDBJ whole genome shotgun (WGS) entry which is preliminary data.</text>
</comment>
<keyword evidence="6" id="KW-0808">Transferase</keyword>
<evidence type="ECO:0000256" key="9">
    <source>
        <dbReference type="ARBA" id="ARBA00022842"/>
    </source>
</evidence>
<keyword evidence="8" id="KW-0256">Endoplasmic reticulum</keyword>
<keyword evidence="7 13" id="KW-0812">Transmembrane</keyword>
<organism evidence="14 15">
    <name type="scientific">Acrasis kona</name>
    <dbReference type="NCBI Taxonomy" id="1008807"/>
    <lineage>
        <taxon>Eukaryota</taxon>
        <taxon>Discoba</taxon>
        <taxon>Heterolobosea</taxon>
        <taxon>Tetramitia</taxon>
        <taxon>Eutetramitia</taxon>
        <taxon>Acrasidae</taxon>
        <taxon>Acrasis</taxon>
    </lineage>
</organism>
<evidence type="ECO:0000256" key="6">
    <source>
        <dbReference type="ARBA" id="ARBA00022679"/>
    </source>
</evidence>
<dbReference type="AlphaFoldDB" id="A0AAW2Z3F9"/>
<evidence type="ECO:0000256" key="4">
    <source>
        <dbReference type="ARBA" id="ARBA00005432"/>
    </source>
</evidence>
<dbReference type="SUPFAM" id="SSF64005">
    <property type="entry name" value="Undecaprenyl diphosphate synthase"/>
    <property type="match status" value="1"/>
</dbReference>
<dbReference type="Proteomes" id="UP001431209">
    <property type="component" value="Unassembled WGS sequence"/>
</dbReference>
<dbReference type="GO" id="GO:1904423">
    <property type="term" value="C:dehydrodolichyl diphosphate synthase complex"/>
    <property type="evidence" value="ECO:0007669"/>
    <property type="project" value="InterPro"/>
</dbReference>
<keyword evidence="10 13" id="KW-1133">Transmembrane helix</keyword>
<sequence>MCTTYIKICNNQPLMSLLFDSLRGLLYPLYLVITIYSVVQYRIWNLVDRIIEHFGSDNVKRVEQLIPNMKLPKHIAFLVGDIGCDIDDFSDKLSQIVFWCISCHINSISIYDCEGKFESNIDAIQEKLVQNCNHSLFTEKPQHSLVVKISTPCHKNTKTIHVNKKMEPNESGDVELAFLSHFSLGKPNIAQLASRIIQRYDGSNKSEDQIKEMVSEQVTVFRHEMFSEPNLMILIAPIKALYGFSPLHLRYVEISHVKKSLKSFSNQDFAKCLLQYAGCQQRFGQ</sequence>
<evidence type="ECO:0000256" key="13">
    <source>
        <dbReference type="SAM" id="Phobius"/>
    </source>
</evidence>
<keyword evidence="9" id="KW-0460">Magnesium</keyword>
<evidence type="ECO:0000256" key="10">
    <source>
        <dbReference type="ARBA" id="ARBA00022989"/>
    </source>
</evidence>
<evidence type="ECO:0000256" key="3">
    <source>
        <dbReference type="ARBA" id="ARBA00004922"/>
    </source>
</evidence>
<evidence type="ECO:0000256" key="7">
    <source>
        <dbReference type="ARBA" id="ARBA00022692"/>
    </source>
</evidence>
<evidence type="ECO:0000256" key="12">
    <source>
        <dbReference type="ARBA" id="ARBA00047353"/>
    </source>
</evidence>
<feature type="transmembrane region" description="Helical" evidence="13">
    <location>
        <begin position="25"/>
        <end position="44"/>
    </location>
</feature>
<comment type="pathway">
    <text evidence="3">Protein modification; protein glycosylation.</text>
</comment>
<evidence type="ECO:0000313" key="15">
    <source>
        <dbReference type="Proteomes" id="UP001431209"/>
    </source>
</evidence>
<keyword evidence="15" id="KW-1185">Reference proteome</keyword>
<dbReference type="PANTHER" id="PTHR21528:SF0">
    <property type="entry name" value="DEHYDRODOLICHYL DIPHOSPHATE SYNTHASE COMPLEX SUBUNIT NUS1"/>
    <property type="match status" value="1"/>
</dbReference>
<dbReference type="InterPro" id="IPR038887">
    <property type="entry name" value="Nus1/NgBR"/>
</dbReference>
<comment type="catalytic activity">
    <reaction evidence="12">
        <text>n isopentenyl diphosphate + (2E,6E)-farnesyl diphosphate = a di-trans,poly-cis-polyprenyl diphosphate + n diphosphate</text>
        <dbReference type="Rhea" id="RHEA:53008"/>
        <dbReference type="Rhea" id="RHEA-COMP:19494"/>
        <dbReference type="ChEBI" id="CHEBI:33019"/>
        <dbReference type="ChEBI" id="CHEBI:128769"/>
        <dbReference type="ChEBI" id="CHEBI:136960"/>
        <dbReference type="ChEBI" id="CHEBI:175763"/>
        <dbReference type="EC" id="2.5.1.87"/>
    </reaction>
</comment>
<comment type="cofactor">
    <cofactor evidence="1">
        <name>Mg(2+)</name>
        <dbReference type="ChEBI" id="CHEBI:18420"/>
    </cofactor>
</comment>
<comment type="subcellular location">
    <subcellularLocation>
        <location evidence="2">Endoplasmic reticulum membrane</location>
    </subcellularLocation>
</comment>
<reference evidence="14 15" key="1">
    <citation type="submission" date="2024-03" db="EMBL/GenBank/DDBJ databases">
        <title>The Acrasis kona genome and developmental transcriptomes reveal deep origins of eukaryotic multicellular pathways.</title>
        <authorList>
            <person name="Sheikh S."/>
            <person name="Fu C.-J."/>
            <person name="Brown M.W."/>
            <person name="Baldauf S.L."/>
        </authorList>
    </citation>
    <scope>NUCLEOTIDE SEQUENCE [LARGE SCALE GENOMIC DNA]</scope>
    <source>
        <strain evidence="14 15">ATCC MYA-3509</strain>
    </source>
</reference>
<evidence type="ECO:0000256" key="2">
    <source>
        <dbReference type="ARBA" id="ARBA00004586"/>
    </source>
</evidence>
<name>A0AAW2Z3F9_9EUKA</name>
<dbReference type="GO" id="GO:0045547">
    <property type="term" value="F:ditrans,polycis-polyprenyl diphosphate synthase [(2E,6E)-farnesyl diphosphate specific] activity"/>
    <property type="evidence" value="ECO:0007669"/>
    <property type="project" value="UniProtKB-EC"/>
</dbReference>
<dbReference type="EC" id="2.5.1.87" evidence="5"/>
<keyword evidence="11 13" id="KW-0472">Membrane</keyword>
<dbReference type="EMBL" id="JAOPGA020000995">
    <property type="protein sequence ID" value="KAL0483793.1"/>
    <property type="molecule type" value="Genomic_DNA"/>
</dbReference>
<accession>A0AAW2Z3F9</accession>
<dbReference type="Gene3D" id="3.40.1180.10">
    <property type="entry name" value="Decaprenyl diphosphate synthase-like"/>
    <property type="match status" value="1"/>
</dbReference>
<evidence type="ECO:0000313" key="14">
    <source>
        <dbReference type="EMBL" id="KAL0483793.1"/>
    </source>
</evidence>
<proteinExistence type="inferred from homology"/>
<evidence type="ECO:0000256" key="11">
    <source>
        <dbReference type="ARBA" id="ARBA00023136"/>
    </source>
</evidence>
<comment type="similarity">
    <text evidence="4">Belongs to the UPP synthase family.</text>
</comment>
<dbReference type="PANTHER" id="PTHR21528">
    <property type="entry name" value="DEHYDRODOLICHYL DIPHOSPHATE SYNTHASE COMPLEX SUBUNIT NUS1"/>
    <property type="match status" value="1"/>
</dbReference>
<dbReference type="InterPro" id="IPR036424">
    <property type="entry name" value="UPP_synth-like_sf"/>
</dbReference>
<evidence type="ECO:0000256" key="5">
    <source>
        <dbReference type="ARBA" id="ARBA00012596"/>
    </source>
</evidence>